<gene>
    <name evidence="5" type="primary">LOC115406832</name>
</gene>
<evidence type="ECO:0000313" key="6">
    <source>
        <dbReference type="Proteomes" id="UP000472267"/>
    </source>
</evidence>
<evidence type="ECO:0000256" key="3">
    <source>
        <dbReference type="SAM" id="Phobius"/>
    </source>
</evidence>
<dbReference type="InterPro" id="IPR016187">
    <property type="entry name" value="CTDL_fold"/>
</dbReference>
<dbReference type="Gene3D" id="3.10.100.10">
    <property type="entry name" value="Mannose-Binding Protein A, subunit A"/>
    <property type="match status" value="1"/>
</dbReference>
<keyword evidence="6" id="KW-1185">Reference proteome</keyword>
<accession>A0A672FXH3</accession>
<feature type="coiled-coil region" evidence="2">
    <location>
        <begin position="99"/>
        <end position="130"/>
    </location>
</feature>
<feature type="domain" description="C-type lectin" evidence="4">
    <location>
        <begin position="179"/>
        <end position="306"/>
    </location>
</feature>
<dbReference type="SMART" id="SM00034">
    <property type="entry name" value="CLECT"/>
    <property type="match status" value="1"/>
</dbReference>
<dbReference type="PROSITE" id="PS00615">
    <property type="entry name" value="C_TYPE_LECTIN_1"/>
    <property type="match status" value="1"/>
</dbReference>
<dbReference type="Ensembl" id="ENSSFAT00005011130.1">
    <property type="protein sequence ID" value="ENSSFAP00005010667.1"/>
    <property type="gene ID" value="ENSSFAG00005005987.1"/>
</dbReference>
<dbReference type="InterPro" id="IPR018378">
    <property type="entry name" value="C-type_lectin_CS"/>
</dbReference>
<keyword evidence="3" id="KW-0472">Membrane</keyword>
<dbReference type="PROSITE" id="PS50041">
    <property type="entry name" value="C_TYPE_LECTIN_2"/>
    <property type="match status" value="1"/>
</dbReference>
<organism evidence="5 6">
    <name type="scientific">Salarias fasciatus</name>
    <name type="common">Jewelled blenny</name>
    <name type="synonym">Blennius fasciatus</name>
    <dbReference type="NCBI Taxonomy" id="181472"/>
    <lineage>
        <taxon>Eukaryota</taxon>
        <taxon>Metazoa</taxon>
        <taxon>Chordata</taxon>
        <taxon>Craniata</taxon>
        <taxon>Vertebrata</taxon>
        <taxon>Euteleostomi</taxon>
        <taxon>Actinopterygii</taxon>
        <taxon>Neopterygii</taxon>
        <taxon>Teleostei</taxon>
        <taxon>Neoteleostei</taxon>
        <taxon>Acanthomorphata</taxon>
        <taxon>Ovalentaria</taxon>
        <taxon>Blenniimorphae</taxon>
        <taxon>Blenniiformes</taxon>
        <taxon>Blennioidei</taxon>
        <taxon>Blenniidae</taxon>
        <taxon>Salariinae</taxon>
        <taxon>Salarias</taxon>
    </lineage>
</organism>
<keyword evidence="3" id="KW-1133">Transmembrane helix</keyword>
<dbReference type="OrthoDB" id="2142683at2759"/>
<dbReference type="InterPro" id="IPR001304">
    <property type="entry name" value="C-type_lectin-like"/>
</dbReference>
<evidence type="ECO:0000259" key="4">
    <source>
        <dbReference type="PROSITE" id="PS50041"/>
    </source>
</evidence>
<reference evidence="5" key="1">
    <citation type="submission" date="2019-06" db="EMBL/GenBank/DDBJ databases">
        <authorList>
            <consortium name="Wellcome Sanger Institute Data Sharing"/>
        </authorList>
    </citation>
    <scope>NUCLEOTIDE SEQUENCE [LARGE SCALE GENOMIC DNA]</scope>
</reference>
<dbReference type="Pfam" id="PF00059">
    <property type="entry name" value="Lectin_C"/>
    <property type="match status" value="1"/>
</dbReference>
<dbReference type="InParanoid" id="A0A672FXH3"/>
<dbReference type="GeneID" id="115406832"/>
<dbReference type="AlphaFoldDB" id="A0A672FXH3"/>
<evidence type="ECO:0000313" key="5">
    <source>
        <dbReference type="Ensembl" id="ENSSFAP00005010667.1"/>
    </source>
</evidence>
<evidence type="ECO:0000256" key="1">
    <source>
        <dbReference type="ARBA" id="ARBA00023157"/>
    </source>
</evidence>
<dbReference type="PANTHER" id="PTHR22803">
    <property type="entry name" value="MANNOSE, PHOSPHOLIPASE, LECTIN RECEPTOR RELATED"/>
    <property type="match status" value="1"/>
</dbReference>
<feature type="transmembrane region" description="Helical" evidence="3">
    <location>
        <begin position="56"/>
        <end position="79"/>
    </location>
</feature>
<dbReference type="InterPro" id="IPR016186">
    <property type="entry name" value="C-type_lectin-like/link_sf"/>
</dbReference>
<keyword evidence="3" id="KW-0812">Transmembrane</keyword>
<keyword evidence="1" id="KW-1015">Disulfide bond</keyword>
<proteinExistence type="predicted"/>
<dbReference type="Proteomes" id="UP000472267">
    <property type="component" value="Chromosome 19"/>
</dbReference>
<dbReference type="RefSeq" id="XP_029972928.1">
    <property type="nucleotide sequence ID" value="XM_030117068.1"/>
</dbReference>
<protein>
    <submittedName>
        <fullName evidence="5">CD209 antigen-like protein E</fullName>
    </submittedName>
</protein>
<dbReference type="InterPro" id="IPR050111">
    <property type="entry name" value="C-type_lectin/snaclec_domain"/>
</dbReference>
<reference evidence="5" key="3">
    <citation type="submission" date="2025-09" db="UniProtKB">
        <authorList>
            <consortium name="Ensembl"/>
        </authorList>
    </citation>
    <scope>IDENTIFICATION</scope>
</reference>
<sequence>MDRGREPKTFNSDFGFNTPICEEDLDDEEQLPYHKFSQDTQKVSTFSVNLGRHDRLAAVLLGLLAVALLMVNVGLGVHYNSLTDTHLTLEDTQSISTEIKGLQDTYKTAVETMEKAMEKKDTEMNRQKQTQWEFDHQTDRGQDYQTQMDKITKEIAKLRPHIPLIGDGCKYCPAGWILMNSMCFYFPFSVSSGVKSWQKSREYCQLYGGDLAVIDSKDKENATVTYLLNQQDAIKSVYGFWFGLKYSNRDGAWNWLDGTGLAEGYWDSGEPNNANVEDCAYVQANENFFKAWRDNSCRTSMKWICEKTPANIL</sequence>
<dbReference type="OMA" id="REFCQIY"/>
<dbReference type="SUPFAM" id="SSF56436">
    <property type="entry name" value="C-type lectin-like"/>
    <property type="match status" value="1"/>
</dbReference>
<evidence type="ECO:0000256" key="2">
    <source>
        <dbReference type="SAM" id="Coils"/>
    </source>
</evidence>
<keyword evidence="2" id="KW-0175">Coiled coil</keyword>
<name>A0A672FXH3_SALFA</name>
<reference evidence="5" key="2">
    <citation type="submission" date="2025-08" db="UniProtKB">
        <authorList>
            <consortium name="Ensembl"/>
        </authorList>
    </citation>
    <scope>IDENTIFICATION</scope>
</reference>